<keyword evidence="4" id="KW-1185">Reference proteome</keyword>
<dbReference type="PANTHER" id="PTHR12994">
    <property type="entry name" value="SECERNIN"/>
    <property type="match status" value="1"/>
</dbReference>
<reference evidence="3 4" key="1">
    <citation type="journal article" date="2018" name="Nat. Ecol. Evol.">
        <title>Genomic signatures of mitonuclear coevolution across populations of Tigriopus californicus.</title>
        <authorList>
            <person name="Barreto F.S."/>
            <person name="Watson E.T."/>
            <person name="Lima T.G."/>
            <person name="Willett C.S."/>
            <person name="Edmands S."/>
            <person name="Li W."/>
            <person name="Burton R.S."/>
        </authorList>
    </citation>
    <scope>NUCLEOTIDE SEQUENCE [LARGE SCALE GENOMIC DNA]</scope>
    <source>
        <strain evidence="3 4">San Diego</strain>
    </source>
</reference>
<evidence type="ECO:0000313" key="3">
    <source>
        <dbReference type="EMBL" id="TRY61830.1"/>
    </source>
</evidence>
<dbReference type="PANTHER" id="PTHR12994:SF17">
    <property type="entry name" value="LD30995P"/>
    <property type="match status" value="1"/>
</dbReference>
<comment type="similarity">
    <text evidence="1">Belongs to the peptidase C69 family. Secernin subfamily.</text>
</comment>
<dbReference type="AlphaFoldDB" id="A0A553N8T5"/>
<dbReference type="EMBL" id="VCGU01000459">
    <property type="protein sequence ID" value="TRY61830.1"/>
    <property type="molecule type" value="Genomic_DNA"/>
</dbReference>
<dbReference type="InterPro" id="IPR005322">
    <property type="entry name" value="Peptidase_C69"/>
</dbReference>
<evidence type="ECO:0000256" key="1">
    <source>
        <dbReference type="ARBA" id="ARBA00005705"/>
    </source>
</evidence>
<comment type="caution">
    <text evidence="3">The sequence shown here is derived from an EMBL/GenBank/DDBJ whole genome shotgun (WGS) entry which is preliminary data.</text>
</comment>
<evidence type="ECO:0000313" key="4">
    <source>
        <dbReference type="Proteomes" id="UP000318571"/>
    </source>
</evidence>
<gene>
    <name evidence="3" type="ORF">TCAL_12547</name>
</gene>
<dbReference type="Gene3D" id="3.60.60.10">
    <property type="entry name" value="Penicillin V Acylase, Chain A"/>
    <property type="match status" value="1"/>
</dbReference>
<proteinExistence type="inferred from homology"/>
<sequence length="412" mass="46652">MASKFVSCDTFVLMPDVTAEKALIFGKNSDRPQGEVQEVIFVPKTLHSKSDLQCTYIAIPQTEETYSVILSKPAWMWGAEMGVNEYGVTIGNEAVWNRLSDESHDLQKRLLGMDLLRLGLERSKNALEALNVITDLLEKFGQGGPCSDIIPDFSYHNAFLIADHQEAWVLETADRFWVAEKGVRNISNCMSIRTSIEKIHPELKSHALEQKWWDGIEDFDWKKVIGGFTSGDLEQPNERFDCGKRLLEELSLQKQFKVEDMRTVLRDTESGICRDSKNAFPTTGSQISLLTPDPSNDCHWFTATSDPRRSIFKLCPGFDVLNAVDDDSALSSHTKSPILDPSKNQDPKERGHGLWQLHAQVSNHRDVFDILKVLEDMNAQRPHRGQSNVFHEMVLRESEILSQYLSKEGVAN</sequence>
<feature type="region of interest" description="Disordered" evidence="2">
    <location>
        <begin position="330"/>
        <end position="351"/>
    </location>
</feature>
<dbReference type="GO" id="GO:0070004">
    <property type="term" value="F:cysteine-type exopeptidase activity"/>
    <property type="evidence" value="ECO:0007669"/>
    <property type="project" value="InterPro"/>
</dbReference>
<evidence type="ECO:0000256" key="2">
    <source>
        <dbReference type="SAM" id="MobiDB-lite"/>
    </source>
</evidence>
<evidence type="ECO:0008006" key="5">
    <source>
        <dbReference type="Google" id="ProtNLM"/>
    </source>
</evidence>
<dbReference type="STRING" id="6832.A0A553N8T5"/>
<organism evidence="3 4">
    <name type="scientific">Tigriopus californicus</name>
    <name type="common">Marine copepod</name>
    <dbReference type="NCBI Taxonomy" id="6832"/>
    <lineage>
        <taxon>Eukaryota</taxon>
        <taxon>Metazoa</taxon>
        <taxon>Ecdysozoa</taxon>
        <taxon>Arthropoda</taxon>
        <taxon>Crustacea</taxon>
        <taxon>Multicrustacea</taxon>
        <taxon>Hexanauplia</taxon>
        <taxon>Copepoda</taxon>
        <taxon>Harpacticoida</taxon>
        <taxon>Harpacticidae</taxon>
        <taxon>Tigriopus</taxon>
    </lineage>
</organism>
<dbReference type="Proteomes" id="UP000318571">
    <property type="component" value="Chromosome 8"/>
</dbReference>
<name>A0A553N8T5_TIGCA</name>
<dbReference type="GO" id="GO:0016805">
    <property type="term" value="F:dipeptidase activity"/>
    <property type="evidence" value="ECO:0007669"/>
    <property type="project" value="InterPro"/>
</dbReference>
<dbReference type="OMA" id="CYYDVSD"/>
<accession>A0A553N8T5</accession>
<protein>
    <recommendedName>
        <fullName evidence="5">Secernin-2</fullName>
    </recommendedName>
</protein>
<dbReference type="GO" id="GO:0006508">
    <property type="term" value="P:proteolysis"/>
    <property type="evidence" value="ECO:0007669"/>
    <property type="project" value="InterPro"/>
</dbReference>